<dbReference type="PROSITE" id="PS51127">
    <property type="entry name" value="BIG1"/>
    <property type="match status" value="1"/>
</dbReference>
<evidence type="ECO:0000313" key="7">
    <source>
        <dbReference type="Proteomes" id="UP000682111"/>
    </source>
</evidence>
<feature type="signal peptide" evidence="3">
    <location>
        <begin position="1"/>
        <end position="31"/>
    </location>
</feature>
<dbReference type="Gene3D" id="2.60.40.1220">
    <property type="match status" value="1"/>
</dbReference>
<evidence type="ECO:0000313" key="6">
    <source>
        <dbReference type="EMBL" id="GIN64109.1"/>
    </source>
</evidence>
<feature type="domain" description="Big-1" evidence="4">
    <location>
        <begin position="486"/>
        <end position="579"/>
    </location>
</feature>
<comment type="caution">
    <text evidence="6">The sequence shown here is derived from an EMBL/GenBank/DDBJ whole genome shotgun (WGS) entry which is preliminary data.</text>
</comment>
<keyword evidence="7" id="KW-1185">Reference proteome</keyword>
<dbReference type="AlphaFoldDB" id="A0A919WM34"/>
<evidence type="ECO:0000259" key="5">
    <source>
        <dbReference type="PROSITE" id="PS51272"/>
    </source>
</evidence>
<comment type="similarity">
    <text evidence="1">Belongs to the intimin/invasin family.</text>
</comment>
<dbReference type="PROSITE" id="PS51318">
    <property type="entry name" value="TAT"/>
    <property type="match status" value="1"/>
</dbReference>
<dbReference type="EMBL" id="BORC01000010">
    <property type="protein sequence ID" value="GIN64109.1"/>
    <property type="molecule type" value="Genomic_DNA"/>
</dbReference>
<evidence type="ECO:0000256" key="2">
    <source>
        <dbReference type="ARBA" id="ARBA00022729"/>
    </source>
</evidence>
<evidence type="ECO:0000256" key="3">
    <source>
        <dbReference type="SAM" id="SignalP"/>
    </source>
</evidence>
<evidence type="ECO:0008006" key="8">
    <source>
        <dbReference type="Google" id="ProtNLM"/>
    </source>
</evidence>
<dbReference type="RefSeq" id="WP_095311934.1">
    <property type="nucleotide sequence ID" value="NZ_BORC01000010.1"/>
</dbReference>
<dbReference type="SUPFAM" id="SSF49373">
    <property type="entry name" value="Invasin/intimin cell-adhesion fragments"/>
    <property type="match status" value="1"/>
</dbReference>
<keyword evidence="2 3" id="KW-0732">Signal</keyword>
<feature type="domain" description="SLH" evidence="5">
    <location>
        <begin position="90"/>
        <end position="153"/>
    </location>
</feature>
<organism evidence="6 7">
    <name type="scientific">Robertmurraya siralis</name>
    <dbReference type="NCBI Taxonomy" id="77777"/>
    <lineage>
        <taxon>Bacteria</taxon>
        <taxon>Bacillati</taxon>
        <taxon>Bacillota</taxon>
        <taxon>Bacilli</taxon>
        <taxon>Bacillales</taxon>
        <taxon>Bacillaceae</taxon>
        <taxon>Robertmurraya</taxon>
    </lineage>
</organism>
<reference evidence="6" key="1">
    <citation type="submission" date="2021-03" db="EMBL/GenBank/DDBJ databases">
        <title>Antimicrobial resistance genes in bacteria isolated from Japanese honey, and their potential for conferring macrolide and lincosamide resistance in the American foulbrood pathogen Paenibacillus larvae.</title>
        <authorList>
            <person name="Okamoto M."/>
            <person name="Kumagai M."/>
            <person name="Kanamori H."/>
            <person name="Takamatsu D."/>
        </authorList>
    </citation>
    <scope>NUCLEOTIDE SEQUENCE</scope>
    <source>
        <strain evidence="6">J27TS8</strain>
    </source>
</reference>
<name>A0A919WM34_9BACI</name>
<evidence type="ECO:0000256" key="1">
    <source>
        <dbReference type="ARBA" id="ARBA00010116"/>
    </source>
</evidence>
<dbReference type="InterPro" id="IPR001119">
    <property type="entry name" value="SLH_dom"/>
</dbReference>
<dbReference type="Pfam" id="PF00395">
    <property type="entry name" value="SLH"/>
    <property type="match status" value="3"/>
</dbReference>
<dbReference type="InterPro" id="IPR006311">
    <property type="entry name" value="TAT_signal"/>
</dbReference>
<gene>
    <name evidence="6" type="ORF">J27TS8_41020</name>
</gene>
<dbReference type="InterPro" id="IPR008964">
    <property type="entry name" value="Invasin/intimin_cell_adhesion"/>
</dbReference>
<accession>A0A919WM34</accession>
<evidence type="ECO:0000259" key="4">
    <source>
        <dbReference type="PROSITE" id="PS51127"/>
    </source>
</evidence>
<dbReference type="Proteomes" id="UP000682111">
    <property type="component" value="Unassembled WGS sequence"/>
</dbReference>
<dbReference type="Gene3D" id="2.60.40.1080">
    <property type="match status" value="1"/>
</dbReference>
<dbReference type="Gene3D" id="2.60.40.10">
    <property type="entry name" value="Immunoglobulins"/>
    <property type="match status" value="1"/>
</dbReference>
<proteinExistence type="inferred from homology"/>
<dbReference type="PROSITE" id="PS51272">
    <property type="entry name" value="SLH"/>
    <property type="match status" value="2"/>
</dbReference>
<feature type="domain" description="SLH" evidence="5">
    <location>
        <begin position="31"/>
        <end position="89"/>
    </location>
</feature>
<protein>
    <recommendedName>
        <fullName evidence="8">S-layer homology domain-containing protein</fullName>
    </recommendedName>
</protein>
<sequence length="836" mass="87259">MAYQTKSYRKFVATAATAALVASAVAPAASAASVSQFKDVAAKYQDAVKYLVDNGITEGTSKTTFGTYDSVKRGDAAVWIAKALKLDTSKAPDAGFKDVNSRVAGAVNALYAAKIISGKSATSFAPDATLTRGEMAKIIANAYNLESNKDVPFKDLGPTFGPYIKALYEFGITTGTSETTFGTGNNITRGDFAIFLKRASEVAPEVKSVSAINTTTLTLTGTGLKGLKAENLTIAGNTVSEVTSTDGKTATVKLAAALVPDQEYSLVVKVKDVEKTLNFKFTYEVTKAAVVAGTFDDDTKGQKLQLKINDADADFDALKVAGYTVKFVAVDKDNNDVSADFFKDVATGALADSLTIGDYTVQVSVSKGSTVVVSEKQTIKVRNQELAATAVKSYVLTNTNVAEQKSSTLVVGETATIDEITVTANGADFDVTDIDKFKVSSSSPAVVSVSGNTLTANTPGTATISVSYGDVKKDFTVTVANTDRKVAKFTPASTSVAIVGTNGKTATVSVSAVDQYGDLVANAPIYVEAPTSIATSANTTTEADGKATVTLTSVAAGSGVVVLKNDSGTTLGSFGVRVTQHDNVASKRLEIVKKPDDKTYSADNTLDLNADLNVEYALNFYNSENLPNGKADLQADDYKVSYNADIVTIGTAATGLQDKVAIDGENLTITAKAVGSTNVAIYDSANLLVGQFTITVTNTGYSINSVSFKTVPTIDYKNKTITVRDVLDVVSSHNDDIVKGITLNKPTAHAIRIDEATGELYIDADGNGLYTPGEVVLATVTGEVASGATNLQVGAFDIFTGITTTATGDKGTVIFKVLENDGKTIKASTSVNVDVK</sequence>
<dbReference type="InterPro" id="IPR013783">
    <property type="entry name" value="Ig-like_fold"/>
</dbReference>
<dbReference type="InterPro" id="IPR014755">
    <property type="entry name" value="Cu-Rt/internalin_Ig-like"/>
</dbReference>
<feature type="chain" id="PRO_5036904872" description="S-layer homology domain-containing protein" evidence="3">
    <location>
        <begin position="32"/>
        <end position="836"/>
    </location>
</feature>
<dbReference type="InterPro" id="IPR003344">
    <property type="entry name" value="Big_1_dom"/>
</dbReference>